<sequence>MGWALAVFLGLAFLLAAISSVLYLVGVDAIGNERLRLAAERAITRLAGFDAEVTLGELRMGIGDTSLLALEVRDARIARAEDDALLASVGTLRFGLRVLPLLEGRVEIAQVSLAGATILSAGMSAWAAQEEAALVTPDRMHAAVFGAVKRAFAMTRASGLKRVRLADVAVHAAPGAEPLLLVEELDLRRVGDTEIRLEGAAIHRGRQIAMRGRAVRDAHGGRIAALGIEFLLPQQGQVAEAAFGLGEARVFLSGREGGEDGGWLAVDLRARDIATILDDERLAIDEISARIAFAREDEAFSLLASRIEAGRTRLGFQGAITPEPGDAGADAYRFELVSRDSVLAPADSPEPALAFGMRVSGRYEPAASRLAAEKIEVRTANSELMASATITMPQDLSPGITLALYVEDMPTGEAKQFWPWFAASGAREWTLQNVFGGRVRESSLHLDVPPGRLGNGVPLSDEEVSGRFVLENTRFDIAGDIPPVRDGAGWVEFSGTDVTIGLSAGTVYMPSGRTVEAGSGRLAILAVHRKPRIGKLEIEVRGAAAAMVELASYQPIDASRFHDLSPGDVSGTAQGQITADIPLQAGVPADRLAWRVALDFTNLSIAKPFEGQNLSDANGWLLVEPEKAEFSAEARLNDVPGQLHILEPLGGATLKRVRHVEMQVDDATRQRLFPGLQVLVSGPLGVVYDELPDGRKQVQLSLQAAQLAVPWIGWKKTGGTAAAASFFLEEEGKVVRLSDFRLEGDGFSLRGQIELEGGLLREARLDAVRLNPGDDFAAIIRRAGDGYSISVSGRSFDAQGIVRQVMAGAQENSKEAGPGETITVEATLDTVHGFNDESLRGVEIAYAAGKGEPERLSVRATAAGGAVQITKGGEQGRRILRVSSADAGAVLRFSNIYKHVEGGQLSLALSGAEDEALSGLFEIRDFWIVNEPRLGSLVAASSQRVNGQQVDVSRVPFERASAALRKESERLTVENGVLRGPVIGTTFAGTLYDVQGNTALTGTFLPLYGINRVFGELPLIGQILGNGPDGGLIGITYKLTGRLENPTLEINPVSAIAPGILRRIFEYR</sequence>
<dbReference type="Proteomes" id="UP001589755">
    <property type="component" value="Unassembled WGS sequence"/>
</dbReference>
<dbReference type="RefSeq" id="WP_261518808.1">
    <property type="nucleotide sequence ID" value="NZ_JAODNW010000001.1"/>
</dbReference>
<keyword evidence="2" id="KW-1185">Reference proteome</keyword>
<gene>
    <name evidence="1" type="ORF">ACFFJ2_04860</name>
</gene>
<accession>A0ABV6D510</accession>
<evidence type="ECO:0000313" key="2">
    <source>
        <dbReference type="Proteomes" id="UP001589755"/>
    </source>
</evidence>
<protein>
    <submittedName>
        <fullName evidence="1">DUF3971 domain-containing protein</fullName>
    </submittedName>
</protein>
<dbReference type="EMBL" id="JBHLXD010000006">
    <property type="protein sequence ID" value="MFC0207729.1"/>
    <property type="molecule type" value="Genomic_DNA"/>
</dbReference>
<evidence type="ECO:0000313" key="1">
    <source>
        <dbReference type="EMBL" id="MFC0207729.1"/>
    </source>
</evidence>
<name>A0ABV6D510_9HYPH</name>
<proteinExistence type="predicted"/>
<comment type="caution">
    <text evidence="1">The sequence shown here is derived from an EMBL/GenBank/DDBJ whole genome shotgun (WGS) entry which is preliminary data.</text>
</comment>
<reference evidence="1 2" key="1">
    <citation type="submission" date="2024-09" db="EMBL/GenBank/DDBJ databases">
        <authorList>
            <person name="Sun Q."/>
            <person name="Mori K."/>
        </authorList>
    </citation>
    <scope>NUCLEOTIDE SEQUENCE [LARGE SCALE GENOMIC DNA]</scope>
    <source>
        <strain evidence="1 2">CCM 8543</strain>
    </source>
</reference>
<organism evidence="1 2">
    <name type="scientific">Chelativorans intermedius</name>
    <dbReference type="NCBI Taxonomy" id="515947"/>
    <lineage>
        <taxon>Bacteria</taxon>
        <taxon>Pseudomonadati</taxon>
        <taxon>Pseudomonadota</taxon>
        <taxon>Alphaproteobacteria</taxon>
        <taxon>Hyphomicrobiales</taxon>
        <taxon>Phyllobacteriaceae</taxon>
        <taxon>Chelativorans</taxon>
    </lineage>
</organism>